<dbReference type="InterPro" id="IPR052163">
    <property type="entry name" value="DGC-Regulatory_Protein"/>
</dbReference>
<evidence type="ECO:0000256" key="1">
    <source>
        <dbReference type="SAM" id="Phobius"/>
    </source>
</evidence>
<dbReference type="Proteomes" id="UP000199035">
    <property type="component" value="Unassembled WGS sequence"/>
</dbReference>
<feature type="domain" description="GGDEF" evidence="3">
    <location>
        <begin position="272"/>
        <end position="407"/>
    </location>
</feature>
<dbReference type="CDD" id="cd01949">
    <property type="entry name" value="GGDEF"/>
    <property type="match status" value="1"/>
</dbReference>
<dbReference type="InterPro" id="IPR029787">
    <property type="entry name" value="Nucleotide_cyclase"/>
</dbReference>
<accession>A0A1H3LTU9</accession>
<dbReference type="Pfam" id="PF00990">
    <property type="entry name" value="GGDEF"/>
    <property type="match status" value="1"/>
</dbReference>
<dbReference type="GO" id="GO:0016020">
    <property type="term" value="C:membrane"/>
    <property type="evidence" value="ECO:0007669"/>
    <property type="project" value="InterPro"/>
</dbReference>
<name>A0A1H3LTU9_9GAMM</name>
<dbReference type="NCBIfam" id="TIGR00254">
    <property type="entry name" value="GGDEF"/>
    <property type="match status" value="1"/>
</dbReference>
<evidence type="ECO:0000313" key="5">
    <source>
        <dbReference type="Proteomes" id="UP000199035"/>
    </source>
</evidence>
<proteinExistence type="predicted"/>
<evidence type="ECO:0000259" key="3">
    <source>
        <dbReference type="PROSITE" id="PS50887"/>
    </source>
</evidence>
<gene>
    <name evidence="4" type="ORF">SAMN05421643_12051</name>
</gene>
<feature type="transmembrane region" description="Helical" evidence="1">
    <location>
        <begin position="150"/>
        <end position="173"/>
    </location>
</feature>
<feature type="domain" description="HAMP" evidence="2">
    <location>
        <begin position="178"/>
        <end position="231"/>
    </location>
</feature>
<dbReference type="PROSITE" id="PS50887">
    <property type="entry name" value="GGDEF"/>
    <property type="match status" value="1"/>
</dbReference>
<dbReference type="PANTHER" id="PTHR46663:SF2">
    <property type="entry name" value="GGDEF DOMAIN-CONTAINING PROTEIN"/>
    <property type="match status" value="1"/>
</dbReference>
<protein>
    <submittedName>
        <fullName evidence="4">Diguanylate cyclase (GGDEF) domain-containing protein</fullName>
    </submittedName>
</protein>
<evidence type="ECO:0000259" key="2">
    <source>
        <dbReference type="PROSITE" id="PS50885"/>
    </source>
</evidence>
<dbReference type="STRING" id="595670.SAMN05421643_12051"/>
<dbReference type="PANTHER" id="PTHR46663">
    <property type="entry name" value="DIGUANYLATE CYCLASE DGCT-RELATED"/>
    <property type="match status" value="1"/>
</dbReference>
<dbReference type="AlphaFoldDB" id="A0A1H3LTU9"/>
<dbReference type="EMBL" id="FNPK01000020">
    <property type="protein sequence ID" value="SDY67967.1"/>
    <property type="molecule type" value="Genomic_DNA"/>
</dbReference>
<dbReference type="PROSITE" id="PS50885">
    <property type="entry name" value="HAMP"/>
    <property type="match status" value="1"/>
</dbReference>
<feature type="transmembrane region" description="Helical" evidence="1">
    <location>
        <begin position="21"/>
        <end position="41"/>
    </location>
</feature>
<dbReference type="RefSeq" id="WP_092691771.1">
    <property type="nucleotide sequence ID" value="NZ_FNPK01000020.1"/>
</dbReference>
<dbReference type="PROSITE" id="PS51257">
    <property type="entry name" value="PROKAR_LIPOPROTEIN"/>
    <property type="match status" value="1"/>
</dbReference>
<dbReference type="InterPro" id="IPR000160">
    <property type="entry name" value="GGDEF_dom"/>
</dbReference>
<dbReference type="InterPro" id="IPR033417">
    <property type="entry name" value="CHASE8"/>
</dbReference>
<dbReference type="InterPro" id="IPR003660">
    <property type="entry name" value="HAMP_dom"/>
</dbReference>
<dbReference type="Gene3D" id="3.30.70.270">
    <property type="match status" value="1"/>
</dbReference>
<dbReference type="Gene3D" id="6.10.340.10">
    <property type="match status" value="1"/>
</dbReference>
<evidence type="ECO:0000313" key="4">
    <source>
        <dbReference type="EMBL" id="SDY67967.1"/>
    </source>
</evidence>
<sequence length="407" mass="46805">MKKINSITSLQQLFKRSQLTIFILTFTSCTIIFAVISTYTMETYANRNLHILSEALGERIQPAVVFKDQITITQILAEYSEQYPIRSIQVLDNQNNALAQIKHTESPTFSSQVILDHLFFNQPATINIQHDQENYGKLIVYGNSSALVSFFYKLLLGLALGFLMMLAVLFWSVSTLYQHLMKSLQPIVETAQMISEEKNYQLRLADSDIQEFQELNIAFNELLEKIHTSSQQLQTENIKLSHQAHHDELTQLPNRHYFYQTLFNLFDSKHREHIALFFIDNNNFKDINDQYGHLAGDAVLQEMAKRLKSNLRQNDFITRLGGDEFAIIVHNIQQPQQLASICEHLLSCSKAPLIFEKSEIHFSFSIGIAFAKNATSPEELITQADSAMYRAKTLPHHWFISPNLNNT</sequence>
<keyword evidence="1" id="KW-0472">Membrane</keyword>
<keyword evidence="1" id="KW-1133">Transmembrane helix</keyword>
<dbReference type="Pfam" id="PF17152">
    <property type="entry name" value="CHASE8"/>
    <property type="match status" value="1"/>
</dbReference>
<dbReference type="InterPro" id="IPR043128">
    <property type="entry name" value="Rev_trsase/Diguanyl_cyclase"/>
</dbReference>
<organism evidence="4 5">
    <name type="scientific">Acinetobacter kyonggiensis</name>
    <dbReference type="NCBI Taxonomy" id="595670"/>
    <lineage>
        <taxon>Bacteria</taxon>
        <taxon>Pseudomonadati</taxon>
        <taxon>Pseudomonadota</taxon>
        <taxon>Gammaproteobacteria</taxon>
        <taxon>Moraxellales</taxon>
        <taxon>Moraxellaceae</taxon>
        <taxon>Acinetobacter</taxon>
    </lineage>
</organism>
<reference evidence="5" key="1">
    <citation type="submission" date="2016-10" db="EMBL/GenBank/DDBJ databases">
        <authorList>
            <person name="Varghese N."/>
            <person name="Submissions S."/>
        </authorList>
    </citation>
    <scope>NUCLEOTIDE SEQUENCE [LARGE SCALE GENOMIC DNA]</scope>
    <source>
        <strain evidence="5">ANC 5109</strain>
    </source>
</reference>
<keyword evidence="5" id="KW-1185">Reference proteome</keyword>
<dbReference type="GO" id="GO:0007165">
    <property type="term" value="P:signal transduction"/>
    <property type="evidence" value="ECO:0007669"/>
    <property type="project" value="InterPro"/>
</dbReference>
<dbReference type="SUPFAM" id="SSF55073">
    <property type="entry name" value="Nucleotide cyclase"/>
    <property type="match status" value="1"/>
</dbReference>
<dbReference type="SMART" id="SM00267">
    <property type="entry name" value="GGDEF"/>
    <property type="match status" value="1"/>
</dbReference>
<keyword evidence="1" id="KW-0812">Transmembrane</keyword>